<evidence type="ECO:0000256" key="17">
    <source>
        <dbReference type="ARBA" id="ARBA00023204"/>
    </source>
</evidence>
<dbReference type="Pfam" id="PF01966">
    <property type="entry name" value="HD"/>
    <property type="match status" value="1"/>
</dbReference>
<keyword evidence="16" id="KW-0342">GTP-binding</keyword>
<dbReference type="PROSITE" id="PS50105">
    <property type="entry name" value="SAM_DOMAIN"/>
    <property type="match status" value="1"/>
</dbReference>
<dbReference type="EMBL" id="JBBPFD010000020">
    <property type="protein sequence ID" value="KAK7884215.1"/>
    <property type="molecule type" value="Genomic_DNA"/>
</dbReference>
<evidence type="ECO:0000256" key="4">
    <source>
        <dbReference type="ARBA" id="ARBA00020285"/>
    </source>
</evidence>
<comment type="catalytic activity">
    <reaction evidence="23">
        <text>dTTP + H2O = thymidine + triphosphate + H(+)</text>
        <dbReference type="Rhea" id="RHEA:80079"/>
        <dbReference type="ChEBI" id="CHEBI:15377"/>
        <dbReference type="ChEBI" id="CHEBI:15378"/>
        <dbReference type="ChEBI" id="CHEBI:17748"/>
        <dbReference type="ChEBI" id="CHEBI:18036"/>
        <dbReference type="ChEBI" id="CHEBI:37568"/>
    </reaction>
    <physiologicalReaction direction="left-to-right" evidence="23">
        <dbReference type="Rhea" id="RHEA:80080"/>
    </physiologicalReaction>
</comment>
<dbReference type="AlphaFoldDB" id="A0AAW0N3K1"/>
<keyword evidence="13" id="KW-0862">Zinc</keyword>
<dbReference type="GO" id="GO:0005694">
    <property type="term" value="C:chromosome"/>
    <property type="evidence" value="ECO:0007669"/>
    <property type="project" value="UniProtKB-SubCell"/>
</dbReference>
<dbReference type="FunFam" id="3.30.70.2760:FF:000002">
    <property type="entry name" value="SAM and HD domain-containing deoxynucleoside triphosphate triphosphohydrolase 1"/>
    <property type="match status" value="1"/>
</dbReference>
<keyword evidence="18" id="KW-0539">Nucleus</keyword>
<evidence type="ECO:0000256" key="20">
    <source>
        <dbReference type="ARBA" id="ARBA00047812"/>
    </source>
</evidence>
<dbReference type="GO" id="GO:0005525">
    <property type="term" value="F:GTP binding"/>
    <property type="evidence" value="ECO:0007669"/>
    <property type="project" value="UniProtKB-KW"/>
</dbReference>
<dbReference type="InterPro" id="IPR050135">
    <property type="entry name" value="dGTPase-like"/>
</dbReference>
<dbReference type="Gene3D" id="1.10.3210.10">
    <property type="entry name" value="Hypothetical protein af1432"/>
    <property type="match status" value="1"/>
</dbReference>
<name>A0AAW0N3K1_9GOBI</name>
<evidence type="ECO:0000256" key="12">
    <source>
        <dbReference type="ARBA" id="ARBA00022801"/>
    </source>
</evidence>
<evidence type="ECO:0000256" key="19">
    <source>
        <dbReference type="ARBA" id="ARBA00047701"/>
    </source>
</evidence>
<evidence type="ECO:0000256" key="16">
    <source>
        <dbReference type="ARBA" id="ARBA00023134"/>
    </source>
</evidence>
<dbReference type="InterPro" id="IPR003607">
    <property type="entry name" value="HD/PDEase_dom"/>
</dbReference>
<evidence type="ECO:0000259" key="24">
    <source>
        <dbReference type="PROSITE" id="PS50105"/>
    </source>
</evidence>
<keyword evidence="8" id="KW-0235">DNA replication</keyword>
<dbReference type="GO" id="GO:0045088">
    <property type="term" value="P:regulation of innate immune response"/>
    <property type="evidence" value="ECO:0007669"/>
    <property type="project" value="TreeGrafter"/>
</dbReference>
<dbReference type="PANTHER" id="PTHR11373:SF4">
    <property type="entry name" value="DEOXYNUCLEOSIDE TRIPHOSPHATE TRIPHOSPHOHYDROLASE SAMHD1"/>
    <property type="match status" value="1"/>
</dbReference>
<dbReference type="InterPro" id="IPR001660">
    <property type="entry name" value="SAM"/>
</dbReference>
<evidence type="ECO:0000313" key="26">
    <source>
        <dbReference type="EMBL" id="KAK7884215.1"/>
    </source>
</evidence>
<keyword evidence="10" id="KW-0547">Nucleotide-binding</keyword>
<keyword evidence="15" id="KW-0051">Antiviral defense</keyword>
<evidence type="ECO:0000256" key="1">
    <source>
        <dbReference type="ARBA" id="ARBA00004123"/>
    </source>
</evidence>
<keyword evidence="7" id="KW-0399">Innate immunity</keyword>
<dbReference type="Gene3D" id="1.10.150.50">
    <property type="entry name" value="Transcription Factor, Ets-1"/>
    <property type="match status" value="1"/>
</dbReference>
<evidence type="ECO:0000256" key="6">
    <source>
        <dbReference type="ARBA" id="ARBA00022533"/>
    </source>
</evidence>
<dbReference type="Gene3D" id="3.30.70.2760">
    <property type="match status" value="1"/>
</dbReference>
<dbReference type="Proteomes" id="UP001460270">
    <property type="component" value="Unassembled WGS sequence"/>
</dbReference>
<comment type="catalytic activity">
    <reaction evidence="20">
        <text>dATP + H2O = 2'-deoxyadenosine + triphosphate + H(+)</text>
        <dbReference type="Rhea" id="RHEA:67648"/>
        <dbReference type="ChEBI" id="CHEBI:15377"/>
        <dbReference type="ChEBI" id="CHEBI:15378"/>
        <dbReference type="ChEBI" id="CHEBI:17256"/>
        <dbReference type="ChEBI" id="CHEBI:18036"/>
        <dbReference type="ChEBI" id="CHEBI:61404"/>
    </reaction>
    <physiologicalReaction direction="left-to-right" evidence="20">
        <dbReference type="Rhea" id="RHEA:67649"/>
    </physiologicalReaction>
</comment>
<evidence type="ECO:0000256" key="2">
    <source>
        <dbReference type="ARBA" id="ARBA00004286"/>
    </source>
</evidence>
<dbReference type="GO" id="GO:0045087">
    <property type="term" value="P:innate immune response"/>
    <property type="evidence" value="ECO:0007669"/>
    <property type="project" value="UniProtKB-KW"/>
</dbReference>
<gene>
    <name evidence="26" type="ORF">WMY93_027338</name>
</gene>
<dbReference type="FunFam" id="1.10.3210.10:FF:000015">
    <property type="entry name" value="Deoxynucleoside triphosphate triphosphohydrolase SAMHD1"/>
    <property type="match status" value="1"/>
</dbReference>
<dbReference type="SUPFAM" id="SSF109604">
    <property type="entry name" value="HD-domain/PDEase-like"/>
    <property type="match status" value="1"/>
</dbReference>
<keyword evidence="27" id="KW-1185">Reference proteome</keyword>
<reference evidence="27" key="1">
    <citation type="submission" date="2024-04" db="EMBL/GenBank/DDBJ databases">
        <title>Salinicola lusitanus LLJ914,a marine bacterium isolated from the Okinawa Trough.</title>
        <authorList>
            <person name="Li J."/>
        </authorList>
    </citation>
    <scope>NUCLEOTIDE SEQUENCE [LARGE SCALE GENOMIC DNA]</scope>
</reference>
<keyword evidence="17" id="KW-0234">DNA repair</keyword>
<evidence type="ECO:0000256" key="10">
    <source>
        <dbReference type="ARBA" id="ARBA00022741"/>
    </source>
</evidence>
<evidence type="ECO:0000256" key="21">
    <source>
        <dbReference type="ARBA" id="ARBA00048183"/>
    </source>
</evidence>
<keyword evidence="9" id="KW-0479">Metal-binding</keyword>
<evidence type="ECO:0000256" key="14">
    <source>
        <dbReference type="ARBA" id="ARBA00022859"/>
    </source>
</evidence>
<evidence type="ECO:0000256" key="5">
    <source>
        <dbReference type="ARBA" id="ARBA00022454"/>
    </source>
</evidence>
<keyword evidence="12" id="KW-0378">Hydrolase</keyword>
<evidence type="ECO:0000256" key="13">
    <source>
        <dbReference type="ARBA" id="ARBA00022833"/>
    </source>
</evidence>
<accession>A0AAW0N3K1</accession>
<dbReference type="InterPro" id="IPR013761">
    <property type="entry name" value="SAM/pointed_sf"/>
</dbReference>
<dbReference type="PROSITE" id="PS51831">
    <property type="entry name" value="HD"/>
    <property type="match status" value="1"/>
</dbReference>
<dbReference type="InterPro" id="IPR006674">
    <property type="entry name" value="HD_domain"/>
</dbReference>
<comment type="catalytic activity">
    <reaction evidence="22">
        <text>dGTP + H2O = 2'-deoxyguanosine + triphosphate + H(+)</text>
        <dbReference type="Rhea" id="RHEA:15193"/>
        <dbReference type="ChEBI" id="CHEBI:15377"/>
        <dbReference type="ChEBI" id="CHEBI:15378"/>
        <dbReference type="ChEBI" id="CHEBI:17172"/>
        <dbReference type="ChEBI" id="CHEBI:18036"/>
        <dbReference type="ChEBI" id="CHEBI:61429"/>
    </reaction>
    <physiologicalReaction direction="left-to-right" evidence="22">
        <dbReference type="Rhea" id="RHEA:15194"/>
    </physiologicalReaction>
</comment>
<feature type="domain" description="SAM" evidence="24">
    <location>
        <begin position="36"/>
        <end position="99"/>
    </location>
</feature>
<evidence type="ECO:0000313" key="27">
    <source>
        <dbReference type="Proteomes" id="UP001460270"/>
    </source>
</evidence>
<evidence type="ECO:0000256" key="23">
    <source>
        <dbReference type="ARBA" id="ARBA00049451"/>
    </source>
</evidence>
<comment type="caution">
    <text evidence="26">The sequence shown here is derived from an EMBL/GenBank/DDBJ whole genome shotgun (WGS) entry which is preliminary data.</text>
</comment>
<proteinExistence type="inferred from homology"/>
<evidence type="ECO:0000256" key="7">
    <source>
        <dbReference type="ARBA" id="ARBA00022588"/>
    </source>
</evidence>
<feature type="domain" description="HD" evidence="25">
    <location>
        <begin position="153"/>
        <end position="306"/>
    </location>
</feature>
<dbReference type="GO" id="GO:0006203">
    <property type="term" value="P:dGTP catabolic process"/>
    <property type="evidence" value="ECO:0007669"/>
    <property type="project" value="TreeGrafter"/>
</dbReference>
<protein>
    <recommendedName>
        <fullName evidence="4">Deoxynucleoside triphosphate triphosphohydrolase SAMHD1</fullName>
    </recommendedName>
</protein>
<evidence type="ECO:0000259" key="25">
    <source>
        <dbReference type="PROSITE" id="PS51831"/>
    </source>
</evidence>
<evidence type="ECO:0000256" key="3">
    <source>
        <dbReference type="ARBA" id="ARBA00005776"/>
    </source>
</evidence>
<evidence type="ECO:0000256" key="9">
    <source>
        <dbReference type="ARBA" id="ARBA00022723"/>
    </source>
</evidence>
<dbReference type="SMART" id="SM00454">
    <property type="entry name" value="SAM"/>
    <property type="match status" value="1"/>
</dbReference>
<comment type="catalytic activity">
    <reaction evidence="19">
        <text>dCTP + H2O = 2'-deoxycytidine + triphosphate + H(+)</text>
        <dbReference type="Rhea" id="RHEA:80083"/>
        <dbReference type="ChEBI" id="CHEBI:15377"/>
        <dbReference type="ChEBI" id="CHEBI:15378"/>
        <dbReference type="ChEBI" id="CHEBI:15698"/>
        <dbReference type="ChEBI" id="CHEBI:18036"/>
        <dbReference type="ChEBI" id="CHEBI:61481"/>
    </reaction>
    <physiologicalReaction direction="left-to-right" evidence="19">
        <dbReference type="Rhea" id="RHEA:80084"/>
    </physiologicalReaction>
</comment>
<keyword evidence="5" id="KW-0158">Chromosome</keyword>
<dbReference type="GO" id="GO:0005634">
    <property type="term" value="C:nucleus"/>
    <property type="evidence" value="ECO:0007669"/>
    <property type="project" value="UniProtKB-SubCell"/>
</dbReference>
<keyword evidence="6" id="KW-0021">Allosteric enzyme</keyword>
<dbReference type="PANTHER" id="PTHR11373">
    <property type="entry name" value="DEOXYNUCLEOSIDE TRIPHOSPHATE TRIPHOSPHOHYDROLASE"/>
    <property type="match status" value="1"/>
</dbReference>
<evidence type="ECO:0000256" key="18">
    <source>
        <dbReference type="ARBA" id="ARBA00023242"/>
    </source>
</evidence>
<dbReference type="SMART" id="SM00471">
    <property type="entry name" value="HDc"/>
    <property type="match status" value="1"/>
</dbReference>
<organism evidence="26 27">
    <name type="scientific">Mugilogobius chulae</name>
    <name type="common">yellowstripe goby</name>
    <dbReference type="NCBI Taxonomy" id="88201"/>
    <lineage>
        <taxon>Eukaryota</taxon>
        <taxon>Metazoa</taxon>
        <taxon>Chordata</taxon>
        <taxon>Craniata</taxon>
        <taxon>Vertebrata</taxon>
        <taxon>Euteleostomi</taxon>
        <taxon>Actinopterygii</taxon>
        <taxon>Neopterygii</taxon>
        <taxon>Teleostei</taxon>
        <taxon>Neoteleostei</taxon>
        <taxon>Acanthomorphata</taxon>
        <taxon>Gobiaria</taxon>
        <taxon>Gobiiformes</taxon>
        <taxon>Gobioidei</taxon>
        <taxon>Gobiidae</taxon>
        <taxon>Gobionellinae</taxon>
        <taxon>Mugilogobius</taxon>
    </lineage>
</organism>
<dbReference type="GO" id="GO:0006281">
    <property type="term" value="P:DNA repair"/>
    <property type="evidence" value="ECO:0007669"/>
    <property type="project" value="UniProtKB-KW"/>
</dbReference>
<dbReference type="GO" id="GO:0046872">
    <property type="term" value="F:metal ion binding"/>
    <property type="evidence" value="ECO:0007669"/>
    <property type="project" value="UniProtKB-KW"/>
</dbReference>
<dbReference type="SUPFAM" id="SSF47769">
    <property type="entry name" value="SAM/Pointed domain"/>
    <property type="match status" value="1"/>
</dbReference>
<dbReference type="GO" id="GO:0008832">
    <property type="term" value="F:dGTPase activity"/>
    <property type="evidence" value="ECO:0007669"/>
    <property type="project" value="TreeGrafter"/>
</dbReference>
<keyword evidence="14" id="KW-0391">Immunity</keyword>
<evidence type="ECO:0000256" key="8">
    <source>
        <dbReference type="ARBA" id="ARBA00022705"/>
    </source>
</evidence>
<comment type="similarity">
    <text evidence="3">Belongs to the SAMHD1 family.</text>
</comment>
<dbReference type="GO" id="GO:0006260">
    <property type="term" value="P:DNA replication"/>
    <property type="evidence" value="ECO:0007669"/>
    <property type="project" value="UniProtKB-KW"/>
</dbReference>
<dbReference type="CDD" id="cd00077">
    <property type="entry name" value="HDc"/>
    <property type="match status" value="1"/>
</dbReference>
<evidence type="ECO:0000256" key="15">
    <source>
        <dbReference type="ARBA" id="ARBA00023118"/>
    </source>
</evidence>
<sequence>MANRKRPLEITANNSLYTPEKKVSVVQLINSDYMHWGVEETCQYLLKEGLIEWEDIFRAQKVSGVGLRYIKDGDLEKMGVKCHGDRLRILHSLRKLWQIETEPNKVFNDPIHGHVELHPLLIKIIDTPQFQRLRNIKQLGGTYYVFPGASHNRFEHSIGVGYLAGRLVQALNEKQPELLISRRDILCVQIAGLCHDLGHGPFSHMFDGIFIPKARPKITWKHETASLAMFDYLVNENGLRPVMEQHGLVLPEDLDFIKEQIAGPLQNDADQNAEWPYKGRTQDKSFLYEVVANKRNGIDVDKWDYFARDCYHLGIQNNFDYRRFLKFARVCEVDGQKNICTRDKEVGNLYDMFHTRNCLHRRAYQHKVGNIIETMITEAFLKADKHIKIEGSGGRMFTLSTAIDDMEAYTKLTDHVFEQILNSSSKELAESRQILRNIVCRRLYKCLGQTQPDKPITVTQEIIHSWEADLAKSIPQGSQDAELQPEDFVVNVIHMDYGMKEKNPINNVRFYCKNDLTTAIQIRKNQVSKLLPERFAEQLIRVYCKKTDQHSVEAAKKHFVQWCMDKNFSKPQDGDIIAPELTPLKASWSNNNEGEECVERSTDYSHLNGRAKVQLFK</sequence>
<comment type="catalytic activity">
    <reaction evidence="21">
        <text>a 2'-deoxyribonucleoside 5'-triphosphate + H2O = a 2'-deoxyribonucleoside + triphosphate + H(+)</text>
        <dbReference type="Rhea" id="RHEA:46148"/>
        <dbReference type="ChEBI" id="CHEBI:15377"/>
        <dbReference type="ChEBI" id="CHEBI:15378"/>
        <dbReference type="ChEBI" id="CHEBI:18036"/>
        <dbReference type="ChEBI" id="CHEBI:18274"/>
        <dbReference type="ChEBI" id="CHEBI:61560"/>
    </reaction>
    <physiologicalReaction direction="left-to-right" evidence="21">
        <dbReference type="Rhea" id="RHEA:46149"/>
    </physiologicalReaction>
</comment>
<dbReference type="GO" id="GO:0051607">
    <property type="term" value="P:defense response to virus"/>
    <property type="evidence" value="ECO:0007669"/>
    <property type="project" value="UniProtKB-KW"/>
</dbReference>
<keyword evidence="11" id="KW-0227">DNA damage</keyword>
<evidence type="ECO:0000256" key="11">
    <source>
        <dbReference type="ARBA" id="ARBA00022763"/>
    </source>
</evidence>
<comment type="subcellular location">
    <subcellularLocation>
        <location evidence="2">Chromosome</location>
    </subcellularLocation>
    <subcellularLocation>
        <location evidence="1">Nucleus</location>
    </subcellularLocation>
</comment>
<dbReference type="Pfam" id="PF00536">
    <property type="entry name" value="SAM_1"/>
    <property type="match status" value="1"/>
</dbReference>
<evidence type="ECO:0000256" key="22">
    <source>
        <dbReference type="ARBA" id="ARBA00049174"/>
    </source>
</evidence>